<evidence type="ECO:0000313" key="1">
    <source>
        <dbReference type="EMBL" id="KAI0050150.1"/>
    </source>
</evidence>
<gene>
    <name evidence="1" type="ORF">FA95DRAFT_1487893</name>
</gene>
<dbReference type="EMBL" id="MU275865">
    <property type="protein sequence ID" value="KAI0050150.1"/>
    <property type="molecule type" value="Genomic_DNA"/>
</dbReference>
<sequence length="503" mass="52346">MLPDSLWLLVSALALSLPDRTAAQTPSRALLLNTPLALAAANFSSTSTPLLFALPDPPSSSSPLTVSIALCSAASSAAPRFFITNDSQVAVPGPGGGTDVWELVVDSGGLANVTMTMDGGAGKLAVWGGGASDSVEIGASDSGPLHEHLPEPPLLGDSTSNQALLYSPPFGASPLAQPTYPNYTLPPAELAFPTPPDGPLPNYTLILAPLTAALTSQPQTACALRSHADAKTAGDVLRQQNWLRDEQGWRTEWLLDGLTPLTNYTAYTIQDGTKVNGPTYFTTKSASFSCQLVHSLPFCPTTSYAVPLPPPPAQSAAYDSKSLPPAISTPLLAYLTNFTTSLLTSACGRDHYSPLKSCADCQRAYRHWLCAVSFPRCGEFPHVAATATTSASASTAGATGAQQPFAVPAALVPQPSGVPARNPAFPAFSQPYTALLPCLETCYDVDRACPAFMGFKCPRPEFNANVSYGVGFVDGVLGKEGVVGGGSTGAAQDRWGNVWCNPS</sequence>
<protein>
    <submittedName>
        <fullName evidence="1">Uncharacterized protein</fullName>
    </submittedName>
</protein>
<dbReference type="Proteomes" id="UP000814033">
    <property type="component" value="Unassembled WGS sequence"/>
</dbReference>
<comment type="caution">
    <text evidence="1">The sequence shown here is derived from an EMBL/GenBank/DDBJ whole genome shotgun (WGS) entry which is preliminary data.</text>
</comment>
<keyword evidence="2" id="KW-1185">Reference proteome</keyword>
<proteinExistence type="predicted"/>
<reference evidence="1" key="1">
    <citation type="submission" date="2021-02" db="EMBL/GenBank/DDBJ databases">
        <authorList>
            <consortium name="DOE Joint Genome Institute"/>
            <person name="Ahrendt S."/>
            <person name="Looney B.P."/>
            <person name="Miyauchi S."/>
            <person name="Morin E."/>
            <person name="Drula E."/>
            <person name="Courty P.E."/>
            <person name="Chicoki N."/>
            <person name="Fauchery L."/>
            <person name="Kohler A."/>
            <person name="Kuo A."/>
            <person name="Labutti K."/>
            <person name="Pangilinan J."/>
            <person name="Lipzen A."/>
            <person name="Riley R."/>
            <person name="Andreopoulos W."/>
            <person name="He G."/>
            <person name="Johnson J."/>
            <person name="Barry K.W."/>
            <person name="Grigoriev I.V."/>
            <person name="Nagy L."/>
            <person name="Hibbett D."/>
            <person name="Henrissat B."/>
            <person name="Matheny P.B."/>
            <person name="Labbe J."/>
            <person name="Martin F."/>
        </authorList>
    </citation>
    <scope>NUCLEOTIDE SEQUENCE</scope>
    <source>
        <strain evidence="1">FP105234-sp</strain>
    </source>
</reference>
<accession>A0ACB8S1C8</accession>
<organism evidence="1 2">
    <name type="scientific">Auriscalpium vulgare</name>
    <dbReference type="NCBI Taxonomy" id="40419"/>
    <lineage>
        <taxon>Eukaryota</taxon>
        <taxon>Fungi</taxon>
        <taxon>Dikarya</taxon>
        <taxon>Basidiomycota</taxon>
        <taxon>Agaricomycotina</taxon>
        <taxon>Agaricomycetes</taxon>
        <taxon>Russulales</taxon>
        <taxon>Auriscalpiaceae</taxon>
        <taxon>Auriscalpium</taxon>
    </lineage>
</organism>
<evidence type="ECO:0000313" key="2">
    <source>
        <dbReference type="Proteomes" id="UP000814033"/>
    </source>
</evidence>
<reference evidence="1" key="2">
    <citation type="journal article" date="2022" name="New Phytol.">
        <title>Evolutionary transition to the ectomycorrhizal habit in the genomes of a hyperdiverse lineage of mushroom-forming fungi.</title>
        <authorList>
            <person name="Looney B."/>
            <person name="Miyauchi S."/>
            <person name="Morin E."/>
            <person name="Drula E."/>
            <person name="Courty P.E."/>
            <person name="Kohler A."/>
            <person name="Kuo A."/>
            <person name="LaButti K."/>
            <person name="Pangilinan J."/>
            <person name="Lipzen A."/>
            <person name="Riley R."/>
            <person name="Andreopoulos W."/>
            <person name="He G."/>
            <person name="Johnson J."/>
            <person name="Nolan M."/>
            <person name="Tritt A."/>
            <person name="Barry K.W."/>
            <person name="Grigoriev I.V."/>
            <person name="Nagy L.G."/>
            <person name="Hibbett D."/>
            <person name="Henrissat B."/>
            <person name="Matheny P.B."/>
            <person name="Labbe J."/>
            <person name="Martin F.M."/>
        </authorList>
    </citation>
    <scope>NUCLEOTIDE SEQUENCE</scope>
    <source>
        <strain evidence="1">FP105234-sp</strain>
    </source>
</reference>
<name>A0ACB8S1C8_9AGAM</name>